<dbReference type="Pfam" id="PF22725">
    <property type="entry name" value="GFO_IDH_MocA_C3"/>
    <property type="match status" value="1"/>
</dbReference>
<dbReference type="InterPro" id="IPR055170">
    <property type="entry name" value="GFO_IDH_MocA-like_dom"/>
</dbReference>
<dbReference type="EMBL" id="BAABBM010000001">
    <property type="protein sequence ID" value="GAA3893358.1"/>
    <property type="molecule type" value="Genomic_DNA"/>
</dbReference>
<evidence type="ECO:0000313" key="4">
    <source>
        <dbReference type="Proteomes" id="UP001500827"/>
    </source>
</evidence>
<dbReference type="SUPFAM" id="SSF55347">
    <property type="entry name" value="Glyceraldehyde-3-phosphate dehydrogenase-like, C-terminal domain"/>
    <property type="match status" value="1"/>
</dbReference>
<dbReference type="Pfam" id="PF01408">
    <property type="entry name" value="GFO_IDH_MocA"/>
    <property type="match status" value="1"/>
</dbReference>
<proteinExistence type="predicted"/>
<feature type="domain" description="GFO/IDH/MocA-like oxidoreductase" evidence="2">
    <location>
        <begin position="127"/>
        <end position="247"/>
    </location>
</feature>
<accession>A0ABP7L1R1</accession>
<dbReference type="InterPro" id="IPR051450">
    <property type="entry name" value="Gfo/Idh/MocA_Oxidoreductases"/>
</dbReference>
<dbReference type="Gene3D" id="3.30.360.10">
    <property type="entry name" value="Dihydrodipicolinate Reductase, domain 2"/>
    <property type="match status" value="1"/>
</dbReference>
<dbReference type="PANTHER" id="PTHR43377">
    <property type="entry name" value="BILIVERDIN REDUCTASE A"/>
    <property type="match status" value="1"/>
</dbReference>
<evidence type="ECO:0008006" key="5">
    <source>
        <dbReference type="Google" id="ProtNLM"/>
    </source>
</evidence>
<keyword evidence="4" id="KW-1185">Reference proteome</keyword>
<dbReference type="RefSeq" id="WP_344698656.1">
    <property type="nucleotide sequence ID" value="NZ_BAABBM010000001.1"/>
</dbReference>
<dbReference type="InterPro" id="IPR036291">
    <property type="entry name" value="NAD(P)-bd_dom_sf"/>
</dbReference>
<comment type="caution">
    <text evidence="3">The sequence shown here is derived from an EMBL/GenBank/DDBJ whole genome shotgun (WGS) entry which is preliminary data.</text>
</comment>
<name>A0ABP7L1R1_9SPHN</name>
<reference evidence="4" key="1">
    <citation type="journal article" date="2019" name="Int. J. Syst. Evol. Microbiol.">
        <title>The Global Catalogue of Microorganisms (GCM) 10K type strain sequencing project: providing services to taxonomists for standard genome sequencing and annotation.</title>
        <authorList>
            <consortium name="The Broad Institute Genomics Platform"/>
            <consortium name="The Broad Institute Genome Sequencing Center for Infectious Disease"/>
            <person name="Wu L."/>
            <person name="Ma J."/>
        </authorList>
    </citation>
    <scope>NUCLEOTIDE SEQUENCE [LARGE SCALE GENOMIC DNA]</scope>
    <source>
        <strain evidence="4">JCM 17543</strain>
    </source>
</reference>
<evidence type="ECO:0000259" key="2">
    <source>
        <dbReference type="Pfam" id="PF22725"/>
    </source>
</evidence>
<dbReference type="InterPro" id="IPR000683">
    <property type="entry name" value="Gfo/Idh/MocA-like_OxRdtase_N"/>
</dbReference>
<evidence type="ECO:0000259" key="1">
    <source>
        <dbReference type="Pfam" id="PF01408"/>
    </source>
</evidence>
<organism evidence="3 4">
    <name type="scientific">Sphingomonas limnosediminicola</name>
    <dbReference type="NCBI Taxonomy" id="940133"/>
    <lineage>
        <taxon>Bacteria</taxon>
        <taxon>Pseudomonadati</taxon>
        <taxon>Pseudomonadota</taxon>
        <taxon>Alphaproteobacteria</taxon>
        <taxon>Sphingomonadales</taxon>
        <taxon>Sphingomonadaceae</taxon>
        <taxon>Sphingomonas</taxon>
    </lineage>
</organism>
<dbReference type="Gene3D" id="3.40.50.720">
    <property type="entry name" value="NAD(P)-binding Rossmann-like Domain"/>
    <property type="match status" value="1"/>
</dbReference>
<feature type="domain" description="Gfo/Idh/MocA-like oxidoreductase N-terminal" evidence="1">
    <location>
        <begin position="2"/>
        <end position="117"/>
    </location>
</feature>
<dbReference type="PANTHER" id="PTHR43377:SF1">
    <property type="entry name" value="BILIVERDIN REDUCTASE A"/>
    <property type="match status" value="1"/>
</dbReference>
<evidence type="ECO:0000313" key="3">
    <source>
        <dbReference type="EMBL" id="GAA3893358.1"/>
    </source>
</evidence>
<sequence length="359" mass="38499">MAVIGLGKMGLSHLAIANGLPGIEIVAMADSAPLVGSALAKVTGLKHVSDAKDALAIDGLEAVIVATPTISHEAIVRDALSRGIHVFCEKPLTLNEQVSVELAALADEKGLVTQVGYHNRFVAVFGEMKRLLDARALGRVSHVTAEAYGPVVTRPSKPTWRGKAELGGGALLDYAAHPLNLLNWYFGASTGCDSAILSSIFSKGVEDEVYASLRYGDVSGQLSVNWSDSSQRKMTTQITVWGDRGKLYADRQELRVFLTDAIDAPAGYEEGWNVRYTTDLTQPVEFYIRGEEYSAQLETFRDRVSGKSKEVVNSFADAAMTDATIRMIRSAAGGDVTVARPVAANDAKRGLLSRVLGRS</sequence>
<gene>
    <name evidence="3" type="ORF">GCM10022276_10720</name>
</gene>
<dbReference type="Proteomes" id="UP001500827">
    <property type="component" value="Unassembled WGS sequence"/>
</dbReference>
<protein>
    <recommendedName>
        <fullName evidence="5">Gfo/Idh/MocA family oxidoreductase</fullName>
    </recommendedName>
</protein>
<dbReference type="SUPFAM" id="SSF51735">
    <property type="entry name" value="NAD(P)-binding Rossmann-fold domains"/>
    <property type="match status" value="1"/>
</dbReference>